<evidence type="ECO:0000256" key="6">
    <source>
        <dbReference type="SAM" id="Phobius"/>
    </source>
</evidence>
<comment type="caution">
    <text evidence="7">The sequence shown here is derived from an EMBL/GenBank/DDBJ whole genome shotgun (WGS) entry which is preliminary data.</text>
</comment>
<dbReference type="PANTHER" id="PTHR30250">
    <property type="entry name" value="PST FAMILY PREDICTED COLANIC ACID TRANSPORTER"/>
    <property type="match status" value="1"/>
</dbReference>
<evidence type="ECO:0000256" key="1">
    <source>
        <dbReference type="ARBA" id="ARBA00004651"/>
    </source>
</evidence>
<feature type="transmembrane region" description="Helical" evidence="6">
    <location>
        <begin position="172"/>
        <end position="192"/>
    </location>
</feature>
<feature type="transmembrane region" description="Helical" evidence="6">
    <location>
        <begin position="382"/>
        <end position="404"/>
    </location>
</feature>
<dbReference type="PANTHER" id="PTHR30250:SF31">
    <property type="entry name" value="INNER MEMBRANE PROTEIN YGHQ"/>
    <property type="match status" value="1"/>
</dbReference>
<keyword evidence="4 6" id="KW-1133">Transmembrane helix</keyword>
<sequence>MLNRHLIAYLPVYLAQAIVGFGGVVVFTRILTPDEYGQYSLILVAASLIGTALFSWLDAAVARFHARAAARGRFKPHFATAIRVYLFLGVATAALLGLAIAFSPLSPAMKSASGFAVGHLVIRSALSLSLVTRRAAGEAVRYSILQSLTLVGGFALGIVFTLAGGLGPAGPFAGMALAALIACLIDLPVLLSGAKPDRASGVRAMTFLAYGAPVAFSLMFEYLLSTGDRFVIAGFLGNAATGAYAAGYGIADRSLDIVFIWLGAAAGPLAITALETEGPAAARRVMKQAGALMGLIGFPAALGLALVAEPLARLMIAPEIAAQAAAIMPWIALAGLLNGLMTYYFHEAFILGRQPRAMALTMMAGAAFNLILNLFLVPAFGIAGAAIATVIAYAVSLLACALLGQRTFALPLPVADWIKAGAAAVIMGAAILALPEFGPALVDLVSRVAVGVGVFVPLALVFNIAGCRNFLPGIGRPLREAIS</sequence>
<feature type="transmembrane region" description="Helical" evidence="6">
    <location>
        <begin position="7"/>
        <end position="27"/>
    </location>
</feature>
<dbReference type="GO" id="GO:0005886">
    <property type="term" value="C:plasma membrane"/>
    <property type="evidence" value="ECO:0007669"/>
    <property type="project" value="UniProtKB-SubCell"/>
</dbReference>
<dbReference type="EMBL" id="SRXV01000001">
    <property type="protein sequence ID" value="TGY94680.1"/>
    <property type="molecule type" value="Genomic_DNA"/>
</dbReference>
<feature type="transmembrane region" description="Helical" evidence="6">
    <location>
        <begin position="144"/>
        <end position="166"/>
    </location>
</feature>
<keyword evidence="5 6" id="KW-0472">Membrane</keyword>
<dbReference type="OrthoDB" id="5906224at2"/>
<protein>
    <submittedName>
        <fullName evidence="7">Lipopolysaccharide biosynthesis protein</fullName>
    </submittedName>
</protein>
<reference evidence="7 8" key="1">
    <citation type="journal article" date="2013" name="Int. J. Syst. Evol. Microbiol.">
        <title>Marinicauda pacifica gen. nov., sp. nov., a prosthecate alphaproteobacterium of the family Hyphomonadaceae isolated from deep seawater.</title>
        <authorList>
            <person name="Zhang X.Y."/>
            <person name="Li G.W."/>
            <person name="Wang C.S."/>
            <person name="Zhang Y.J."/>
            <person name="Xu X.W."/>
            <person name="Li H."/>
            <person name="Liu A."/>
            <person name="Liu C."/>
            <person name="Xie B.B."/>
            <person name="Qin Q.L."/>
            <person name="Xu Z."/>
            <person name="Chen X.L."/>
            <person name="Zhou B.C."/>
            <person name="Zhang Y.Z."/>
        </authorList>
    </citation>
    <scope>NUCLEOTIDE SEQUENCE [LARGE SCALE GENOMIC DNA]</scope>
    <source>
        <strain evidence="7 8">P-1 km-3</strain>
    </source>
</reference>
<feature type="transmembrane region" description="Helical" evidence="6">
    <location>
        <begin position="357"/>
        <end position="376"/>
    </location>
</feature>
<feature type="transmembrane region" description="Helical" evidence="6">
    <location>
        <begin position="82"/>
        <end position="102"/>
    </location>
</feature>
<feature type="transmembrane region" description="Helical" evidence="6">
    <location>
        <begin position="114"/>
        <end position="132"/>
    </location>
</feature>
<keyword evidence="3 6" id="KW-0812">Transmembrane</keyword>
<feature type="transmembrane region" description="Helical" evidence="6">
    <location>
        <begin position="320"/>
        <end position="345"/>
    </location>
</feature>
<keyword evidence="8" id="KW-1185">Reference proteome</keyword>
<name>A0A4S2HF44_9PROT</name>
<comment type="subcellular location">
    <subcellularLocation>
        <location evidence="1">Cell membrane</location>
        <topology evidence="1">Multi-pass membrane protein</topology>
    </subcellularLocation>
</comment>
<organism evidence="7 8">
    <name type="scientific">Marinicauda pacifica</name>
    <dbReference type="NCBI Taxonomy" id="1133559"/>
    <lineage>
        <taxon>Bacteria</taxon>
        <taxon>Pseudomonadati</taxon>
        <taxon>Pseudomonadota</taxon>
        <taxon>Alphaproteobacteria</taxon>
        <taxon>Maricaulales</taxon>
        <taxon>Maricaulaceae</taxon>
        <taxon>Marinicauda</taxon>
    </lineage>
</organism>
<evidence type="ECO:0000256" key="2">
    <source>
        <dbReference type="ARBA" id="ARBA00022475"/>
    </source>
</evidence>
<dbReference type="Pfam" id="PF13440">
    <property type="entry name" value="Polysacc_synt_3"/>
    <property type="match status" value="1"/>
</dbReference>
<feature type="transmembrane region" description="Helical" evidence="6">
    <location>
        <begin position="416"/>
        <end position="434"/>
    </location>
</feature>
<evidence type="ECO:0000313" key="7">
    <source>
        <dbReference type="EMBL" id="TGY94680.1"/>
    </source>
</evidence>
<dbReference type="Proteomes" id="UP000305451">
    <property type="component" value="Unassembled WGS sequence"/>
</dbReference>
<accession>A0A4S2HF44</accession>
<dbReference type="AlphaFoldDB" id="A0A4S2HF44"/>
<proteinExistence type="predicted"/>
<evidence type="ECO:0000313" key="8">
    <source>
        <dbReference type="Proteomes" id="UP000305451"/>
    </source>
</evidence>
<evidence type="ECO:0000256" key="4">
    <source>
        <dbReference type="ARBA" id="ARBA00022989"/>
    </source>
</evidence>
<feature type="transmembrane region" description="Helical" evidence="6">
    <location>
        <begin position="446"/>
        <end position="466"/>
    </location>
</feature>
<dbReference type="InterPro" id="IPR050833">
    <property type="entry name" value="Poly_Biosynth_Transport"/>
</dbReference>
<keyword evidence="2" id="KW-1003">Cell membrane</keyword>
<dbReference type="RefSeq" id="WP_135943877.1">
    <property type="nucleotide sequence ID" value="NZ_BMEI01000001.1"/>
</dbReference>
<feature type="transmembrane region" description="Helical" evidence="6">
    <location>
        <begin position="39"/>
        <end position="61"/>
    </location>
</feature>
<feature type="transmembrane region" description="Helical" evidence="6">
    <location>
        <begin position="230"/>
        <end position="251"/>
    </location>
</feature>
<evidence type="ECO:0000256" key="3">
    <source>
        <dbReference type="ARBA" id="ARBA00022692"/>
    </source>
</evidence>
<gene>
    <name evidence="7" type="ORF">E5162_05260</name>
</gene>
<evidence type="ECO:0000256" key="5">
    <source>
        <dbReference type="ARBA" id="ARBA00023136"/>
    </source>
</evidence>
<feature type="transmembrane region" description="Helical" evidence="6">
    <location>
        <begin position="204"/>
        <end position="224"/>
    </location>
</feature>
<feature type="transmembrane region" description="Helical" evidence="6">
    <location>
        <begin position="289"/>
        <end position="308"/>
    </location>
</feature>